<comment type="caution">
    <text evidence="2">The sequence shown here is derived from an EMBL/GenBank/DDBJ whole genome shotgun (WGS) entry which is preliminary data.</text>
</comment>
<feature type="compositionally biased region" description="Low complexity" evidence="1">
    <location>
        <begin position="133"/>
        <end position="144"/>
    </location>
</feature>
<keyword evidence="3" id="KW-1185">Reference proteome</keyword>
<feature type="compositionally biased region" description="Basic and acidic residues" evidence="1">
    <location>
        <begin position="273"/>
        <end position="283"/>
    </location>
</feature>
<feature type="compositionally biased region" description="Polar residues" evidence="1">
    <location>
        <begin position="240"/>
        <end position="250"/>
    </location>
</feature>
<feature type="region of interest" description="Disordered" evidence="1">
    <location>
        <begin position="319"/>
        <end position="387"/>
    </location>
</feature>
<evidence type="ECO:0000313" key="3">
    <source>
        <dbReference type="Proteomes" id="UP000612055"/>
    </source>
</evidence>
<feature type="compositionally biased region" description="Gly residues" evidence="1">
    <location>
        <begin position="352"/>
        <end position="364"/>
    </location>
</feature>
<evidence type="ECO:0000256" key="1">
    <source>
        <dbReference type="SAM" id="MobiDB-lite"/>
    </source>
</evidence>
<feature type="compositionally biased region" description="Low complexity" evidence="1">
    <location>
        <begin position="319"/>
        <end position="351"/>
    </location>
</feature>
<feature type="region of interest" description="Disordered" evidence="1">
    <location>
        <begin position="198"/>
        <end position="302"/>
    </location>
</feature>
<feature type="region of interest" description="Disordered" evidence="1">
    <location>
        <begin position="1"/>
        <end position="34"/>
    </location>
</feature>
<accession>A0A835XXE4</accession>
<reference evidence="2" key="1">
    <citation type="journal article" date="2020" name="bioRxiv">
        <title>Comparative genomics of Chlamydomonas.</title>
        <authorList>
            <person name="Craig R.J."/>
            <person name="Hasan A.R."/>
            <person name="Ness R.W."/>
            <person name="Keightley P.D."/>
        </authorList>
    </citation>
    <scope>NUCLEOTIDE SEQUENCE</scope>
    <source>
        <strain evidence="2">CCAP 11/70</strain>
    </source>
</reference>
<name>A0A835XXE4_9CHLO</name>
<dbReference type="EMBL" id="JAEHOE010000053">
    <property type="protein sequence ID" value="KAG2491392.1"/>
    <property type="molecule type" value="Genomic_DNA"/>
</dbReference>
<gene>
    <name evidence="2" type="ORF">HYH03_010183</name>
</gene>
<protein>
    <submittedName>
        <fullName evidence="2">Uncharacterized protein</fullName>
    </submittedName>
</protein>
<proteinExistence type="predicted"/>
<dbReference type="Proteomes" id="UP000612055">
    <property type="component" value="Unassembled WGS sequence"/>
</dbReference>
<evidence type="ECO:0000313" key="2">
    <source>
        <dbReference type="EMBL" id="KAG2491392.1"/>
    </source>
</evidence>
<feature type="region of interest" description="Disordered" evidence="1">
    <location>
        <begin position="559"/>
        <end position="591"/>
    </location>
</feature>
<feature type="region of interest" description="Disordered" evidence="1">
    <location>
        <begin position="428"/>
        <end position="461"/>
    </location>
</feature>
<feature type="compositionally biased region" description="Low complexity" evidence="1">
    <location>
        <begin position="365"/>
        <end position="387"/>
    </location>
</feature>
<feature type="compositionally biased region" description="Low complexity" evidence="1">
    <location>
        <begin position="226"/>
        <end position="235"/>
    </location>
</feature>
<feature type="compositionally biased region" description="Gly residues" evidence="1">
    <location>
        <begin position="206"/>
        <end position="218"/>
    </location>
</feature>
<organism evidence="2 3">
    <name type="scientific">Edaphochlamys debaryana</name>
    <dbReference type="NCBI Taxonomy" id="47281"/>
    <lineage>
        <taxon>Eukaryota</taxon>
        <taxon>Viridiplantae</taxon>
        <taxon>Chlorophyta</taxon>
        <taxon>core chlorophytes</taxon>
        <taxon>Chlorophyceae</taxon>
        <taxon>CS clade</taxon>
        <taxon>Chlamydomonadales</taxon>
        <taxon>Chlamydomonadales incertae sedis</taxon>
        <taxon>Edaphochlamys</taxon>
    </lineage>
</organism>
<sequence length="1137" mass="117101">MLAWPRSQPPAPRGVSRRPRRPPQPAAPPNDLAAPRIHLRSASVTGLIADVVASVAAAGDGAPGIAPGSATCVGGLGTSGASRGPFRSVRAATVGGLIVSPSSVLQPAAAASPALQRTPSRYGQLPPSPLAHAAVGASGSSARSGGCGGGVSDGAPDAEDLRDLAAAPSASLLSSRSLLLLALSACDTAERTLAAITNSGGADSASGGGGNSSGGGSRTLGEGSHSASAPALPLLDATGAGSSPNASSGTDWRRRLVPSAPVSNDARPASLDGRADAGGRRDNAGVSEGGSNGTAEALPTPFETAGLPTAERAQGLPTAGLPAAQPAAGPAAAEQATVVPPAAAAAPTSKAPGGGGGGAWGRLAGGMARPSAAATGPSDPATASSPASAAAAPAAASAAATTLAFQALHEMKEKDEFSLVAAARRRQRQVDASTAGGSGGGSGGGGSGSGGGGAAAAPLGAPSRSVSFSAARWLRAGSSELGDGQAEEEAEAQAQRILEELLREPLHARSMDGRTSLPAGNRWDAVASHPPSFPLSRAGSAIGHAPSLRRAASSVALLPSSSSSPSSAIPPNPSLGLGHQPSCRALGLGPAEAGADERVAALAERYGAAPPPPPSPQAGPEAGWRLQRHRSMKIIGAVVAANPAAYAEHAAEAAEAEYRHLAQQAHGRLAALEAEPDSGPAGALKLDRAVQSLRSLRPYFLPPVLGRDKAERAHVEQASEEVRVWSLDQSIFALRKKETESRDLFDSDKVRSAQLALDWQRVVAKERFRRVVSRGDSGVRSAGQSLEQELAEVRGELEAAAGFIRSAYAYYSNHGGGISSSDVFKLTCGSWMAFCADAGILSEGSRGTTAQDMQTIFIAVNFEEETDTAEAEANDDDAMVRFEFIEGLVRAAFGKYIATKRMDDASDAVGALLAEVQAAPGLPPEAKVDPNDFRRERFYLEDVEVVLIEYRELLTAAHKLYKARDRTKYFWPEHWLGFLDSNKLLGLATGVERREAKLVFAWSQSLVTDELRRRQRAVSLQPWDFIEAVARLADLLSPPDHQDILAFFKREGLQPPAESDRLVYEYYRAVGDAGTRLKRPSAELVCSPTRPLAAKLRLLCEYLAASLREAWGGREQRETAAKVAKMATYLSGGIEMG</sequence>
<dbReference type="OrthoDB" id="120976at2759"/>
<feature type="compositionally biased region" description="Gly residues" evidence="1">
    <location>
        <begin position="436"/>
        <end position="454"/>
    </location>
</feature>
<dbReference type="AlphaFoldDB" id="A0A835XXE4"/>
<feature type="region of interest" description="Disordered" evidence="1">
    <location>
        <begin position="110"/>
        <end position="154"/>
    </location>
</feature>